<organism evidence="12 13">
    <name type="scientific">Rhodotorula diobovata</name>
    <dbReference type="NCBI Taxonomy" id="5288"/>
    <lineage>
        <taxon>Eukaryota</taxon>
        <taxon>Fungi</taxon>
        <taxon>Dikarya</taxon>
        <taxon>Basidiomycota</taxon>
        <taxon>Pucciniomycotina</taxon>
        <taxon>Microbotryomycetes</taxon>
        <taxon>Sporidiobolales</taxon>
        <taxon>Sporidiobolaceae</taxon>
        <taxon>Rhodotorula</taxon>
    </lineage>
</organism>
<dbReference type="PANTHER" id="PTHR12753">
    <property type="entry name" value="AD-003 - RELATED"/>
    <property type="match status" value="1"/>
</dbReference>
<dbReference type="Pfam" id="PF05891">
    <property type="entry name" value="Methyltransf_PK"/>
    <property type="match status" value="2"/>
</dbReference>
<name>A0A5C5G3J9_9BASI</name>
<dbReference type="InterPro" id="IPR008576">
    <property type="entry name" value="MeTrfase_NTM1"/>
</dbReference>
<dbReference type="OrthoDB" id="1298661at2759"/>
<proteinExistence type="inferred from homology"/>
<evidence type="ECO:0000256" key="6">
    <source>
        <dbReference type="ARBA" id="ARBA00039449"/>
    </source>
</evidence>
<dbReference type="STRING" id="5288.A0A5C5G3J9"/>
<comment type="catalytic activity">
    <reaction evidence="9">
        <text>N-terminal L-prolyl-L-prolyl-L-lysyl-[protein] + 2 S-adenosyl-L-methionine = N-terminal N,N-dimethyl-L-prolyl-L-prolyl-L-lysyl-[protein] + 2 S-adenosyl-L-homocysteine + 2 H(+)</text>
        <dbReference type="Rhea" id="RHEA:54736"/>
        <dbReference type="Rhea" id="RHEA-COMP:13787"/>
        <dbReference type="Rhea" id="RHEA-COMP:13974"/>
        <dbReference type="ChEBI" id="CHEBI:15378"/>
        <dbReference type="ChEBI" id="CHEBI:57856"/>
        <dbReference type="ChEBI" id="CHEBI:59789"/>
        <dbReference type="ChEBI" id="CHEBI:138059"/>
        <dbReference type="ChEBI" id="CHEBI:138318"/>
        <dbReference type="EC" id="2.1.1.244"/>
    </reaction>
</comment>
<feature type="compositionally biased region" description="Low complexity" evidence="11">
    <location>
        <begin position="56"/>
        <end position="66"/>
    </location>
</feature>
<dbReference type="Proteomes" id="UP000311382">
    <property type="component" value="Unassembled WGS sequence"/>
</dbReference>
<keyword evidence="3 12" id="KW-0808">Transferase</keyword>
<dbReference type="Gene3D" id="3.40.50.150">
    <property type="entry name" value="Vaccinia Virus protein VP39"/>
    <property type="match status" value="1"/>
</dbReference>
<comment type="catalytic activity">
    <reaction evidence="10">
        <text>N-terminal L-alanyl-L-prolyl-L-lysyl-[protein] + 3 S-adenosyl-L-methionine = N-terminal N,N,N-trimethyl-L-alanyl-L-prolyl-L-lysyl-[protein] + 3 S-adenosyl-L-homocysteine + 3 H(+)</text>
        <dbReference type="Rhea" id="RHEA:54712"/>
        <dbReference type="Rhea" id="RHEA-COMP:13785"/>
        <dbReference type="Rhea" id="RHEA-COMP:13971"/>
        <dbReference type="ChEBI" id="CHEBI:15378"/>
        <dbReference type="ChEBI" id="CHEBI:57856"/>
        <dbReference type="ChEBI" id="CHEBI:59789"/>
        <dbReference type="ChEBI" id="CHEBI:138057"/>
        <dbReference type="ChEBI" id="CHEBI:138315"/>
        <dbReference type="EC" id="2.1.1.244"/>
    </reaction>
</comment>
<evidence type="ECO:0000256" key="11">
    <source>
        <dbReference type="SAM" id="MobiDB-lite"/>
    </source>
</evidence>
<evidence type="ECO:0000256" key="9">
    <source>
        <dbReference type="ARBA" id="ARBA00047885"/>
    </source>
</evidence>
<keyword evidence="13" id="KW-1185">Reference proteome</keyword>
<evidence type="ECO:0000256" key="8">
    <source>
        <dbReference type="ARBA" id="ARBA00047306"/>
    </source>
</evidence>
<comment type="catalytic activity">
    <reaction evidence="8">
        <text>N-terminal L-seryl-L-prolyl-L-lysyl-[protein] + 3 S-adenosyl-L-methionine = N-terminal N,N,N-trimethyl-L-seryl-L-prolyl-L-lysyl-[protein] + 3 S-adenosyl-L-homocysteine + 3 H(+)</text>
        <dbReference type="Rhea" id="RHEA:54724"/>
        <dbReference type="Rhea" id="RHEA-COMP:13789"/>
        <dbReference type="Rhea" id="RHEA-COMP:13973"/>
        <dbReference type="ChEBI" id="CHEBI:15378"/>
        <dbReference type="ChEBI" id="CHEBI:57856"/>
        <dbReference type="ChEBI" id="CHEBI:59789"/>
        <dbReference type="ChEBI" id="CHEBI:138061"/>
        <dbReference type="ChEBI" id="CHEBI:138317"/>
        <dbReference type="EC" id="2.1.1.244"/>
    </reaction>
</comment>
<dbReference type="GO" id="GO:0005737">
    <property type="term" value="C:cytoplasm"/>
    <property type="evidence" value="ECO:0007669"/>
    <property type="project" value="TreeGrafter"/>
</dbReference>
<comment type="similarity">
    <text evidence="1">Belongs to the methyltransferase superfamily. NTM1 family.</text>
</comment>
<feature type="region of interest" description="Disordered" evidence="11">
    <location>
        <begin position="50"/>
        <end position="80"/>
    </location>
</feature>
<protein>
    <recommendedName>
        <fullName evidence="6">Alpha N-terminal protein methyltransferase 1</fullName>
        <ecNumber evidence="5">2.1.1.244</ecNumber>
    </recommendedName>
    <alternativeName>
        <fullName evidence="7">X-Pro-Lys N-terminal protein methyltransferase 1</fullName>
    </alternativeName>
</protein>
<keyword evidence="2 12" id="KW-0489">Methyltransferase</keyword>
<dbReference type="PANTHER" id="PTHR12753:SF0">
    <property type="entry name" value="ALPHA N-TERMINAL PROTEIN METHYLTRANSFERASE 1"/>
    <property type="match status" value="1"/>
</dbReference>
<evidence type="ECO:0000256" key="10">
    <source>
        <dbReference type="ARBA" id="ARBA00048167"/>
    </source>
</evidence>
<evidence type="ECO:0000313" key="13">
    <source>
        <dbReference type="Proteomes" id="UP000311382"/>
    </source>
</evidence>
<evidence type="ECO:0000256" key="4">
    <source>
        <dbReference type="ARBA" id="ARBA00022691"/>
    </source>
</evidence>
<reference evidence="12 13" key="1">
    <citation type="submission" date="2019-03" db="EMBL/GenBank/DDBJ databases">
        <title>Rhodosporidium diobovatum UCD-FST 08-225 genome sequencing, assembly, and annotation.</title>
        <authorList>
            <person name="Fakankun I.U."/>
            <person name="Fristensky B."/>
            <person name="Levin D.B."/>
        </authorList>
    </citation>
    <scope>NUCLEOTIDE SEQUENCE [LARGE SCALE GENOMIC DNA]</scope>
    <source>
        <strain evidence="12 13">UCD-FST 08-225</strain>
    </source>
</reference>
<accession>A0A5C5G3J9</accession>
<dbReference type="EMBL" id="SOZI01000009">
    <property type="protein sequence ID" value="TNY23687.1"/>
    <property type="molecule type" value="Genomic_DNA"/>
</dbReference>
<dbReference type="GO" id="GO:0071885">
    <property type="term" value="F:N-terminal protein N-methyltransferase activity"/>
    <property type="evidence" value="ECO:0007669"/>
    <property type="project" value="UniProtKB-EC"/>
</dbReference>
<evidence type="ECO:0000313" key="12">
    <source>
        <dbReference type="EMBL" id="TNY23687.1"/>
    </source>
</evidence>
<dbReference type="AlphaFoldDB" id="A0A5C5G3J9"/>
<dbReference type="InterPro" id="IPR029063">
    <property type="entry name" value="SAM-dependent_MTases_sf"/>
</dbReference>
<gene>
    <name evidence="12" type="ORF">DMC30DRAFT_410616</name>
</gene>
<evidence type="ECO:0000256" key="2">
    <source>
        <dbReference type="ARBA" id="ARBA00022603"/>
    </source>
</evidence>
<comment type="caution">
    <text evidence="12">The sequence shown here is derived from an EMBL/GenBank/DDBJ whole genome shotgun (WGS) entry which is preliminary data.</text>
</comment>
<evidence type="ECO:0000256" key="7">
    <source>
        <dbReference type="ARBA" id="ARBA00043129"/>
    </source>
</evidence>
<evidence type="ECO:0000256" key="5">
    <source>
        <dbReference type="ARBA" id="ARBA00039112"/>
    </source>
</evidence>
<dbReference type="SUPFAM" id="SSF53335">
    <property type="entry name" value="S-adenosyl-L-methionine-dependent methyltransferases"/>
    <property type="match status" value="1"/>
</dbReference>
<sequence length="333" mass="35726">MASQHDQVPDFDRGVAYWAATDAGTPVPRLDATSSRLLILSLLPSLSTIPPPHLPSPSSSSSSPSSPTKPPRPSRPFRALDCGAGIGRVTRDTLLPLFDAVDLVEPVPAFVAQAERDARAGRDGWRRLAASAGSEGQGQGQGQRAVRIWKAGLQHFDPRRPAVPVVVEEASGAAAKVELAATIGRGDFAWPDPHRELDLAEAGYDLVRVSGPLPRRSSPASLSGAQTDPGWCQWCLGHLSDPELVSFLRRARAALRTSPSGTCEGFIVVKENVCADDAAEGAGRLFDDEDSSITRSDRVWRDVFDAAGLEIVRREVQLGFPQELFPVVAYALR</sequence>
<evidence type="ECO:0000256" key="3">
    <source>
        <dbReference type="ARBA" id="ARBA00022679"/>
    </source>
</evidence>
<keyword evidence="4" id="KW-0949">S-adenosyl-L-methionine</keyword>
<dbReference type="GO" id="GO:0032259">
    <property type="term" value="P:methylation"/>
    <property type="evidence" value="ECO:0007669"/>
    <property type="project" value="UniProtKB-KW"/>
</dbReference>
<evidence type="ECO:0000256" key="1">
    <source>
        <dbReference type="ARBA" id="ARBA00009059"/>
    </source>
</evidence>
<dbReference type="EC" id="2.1.1.244" evidence="5"/>